<evidence type="ECO:0000313" key="1">
    <source>
        <dbReference type="EMBL" id="NUU29031.1"/>
    </source>
</evidence>
<dbReference type="AlphaFoldDB" id="A0A850DVR4"/>
<comment type="caution">
    <text evidence="1">The sequence shown here is derived from an EMBL/GenBank/DDBJ whole genome shotgun (WGS) entry which is preliminary data.</text>
</comment>
<dbReference type="InterPro" id="IPR046561">
    <property type="entry name" value="DUF6716"/>
</dbReference>
<dbReference type="EMBL" id="JABMCG010000117">
    <property type="protein sequence ID" value="NUU29031.1"/>
    <property type="molecule type" value="Genomic_DNA"/>
</dbReference>
<dbReference type="Pfam" id="PF20471">
    <property type="entry name" value="DUF6716"/>
    <property type="match status" value="1"/>
</dbReference>
<proteinExistence type="predicted"/>
<dbReference type="SUPFAM" id="SSF53756">
    <property type="entry name" value="UDP-Glycosyltransferase/glycogen phosphorylase"/>
    <property type="match status" value="1"/>
</dbReference>
<gene>
    <name evidence="1" type="ORF">HP467_13065</name>
</gene>
<dbReference type="RefSeq" id="WP_175326437.1">
    <property type="nucleotide sequence ID" value="NZ_BAAAWP010000001.1"/>
</dbReference>
<evidence type="ECO:0000313" key="2">
    <source>
        <dbReference type="Proteomes" id="UP000539146"/>
    </source>
</evidence>
<organism evidence="1 2">
    <name type="scientific">Curtobacterium citreum</name>
    <dbReference type="NCBI Taxonomy" id="2036"/>
    <lineage>
        <taxon>Bacteria</taxon>
        <taxon>Bacillati</taxon>
        <taxon>Actinomycetota</taxon>
        <taxon>Actinomycetes</taxon>
        <taxon>Micrococcales</taxon>
        <taxon>Microbacteriaceae</taxon>
        <taxon>Curtobacterium</taxon>
    </lineage>
</organism>
<protein>
    <submittedName>
        <fullName evidence="1">Uncharacterized protein</fullName>
    </submittedName>
</protein>
<accession>A0A850DVR4</accession>
<name>A0A850DVR4_9MICO</name>
<sequence>MSDGHHEPTDGLEARLPSATRPRVRRVVGLVDTDSFAKWGAHLLADAPAHWQLELLVVDTPRSASPAQLRSAFRGLDGRLEHLAAAPPAPLGVDALVDRLRADPPDAVLVACIGPVAELLVDEVVRRVPRRPVLLTGLPGISYPAKWKGVFFRARADVFVLHSHREVRAYRALASAGGIEPSFALATLPFARSRGQGGHGDERAGGRGDERGRDAVVFAAQPSVPADLEDRRRVVDWLVETARRHSEWRVVVKVRAAAGEQQTHREQWPYPELLPADRPANLVVESGPMAQHLDRAVALVTISSTAVLEAVARGVPALTLTDFGVSRALINEVFVDSGLEGDAVDLVEGRFGTVRPEWLHDNHFHPPAEDDWADRAEELMVLRDAGTLTVRPTARRSGGGALRRAWERKNALGAADRTPIGVVALVLGTPVRTVKRVLRRLRRVVLRPGATDAAVVLPPRSQRDAVGAGSGGTGRTA</sequence>
<dbReference type="Proteomes" id="UP000539146">
    <property type="component" value="Unassembled WGS sequence"/>
</dbReference>
<reference evidence="1 2" key="1">
    <citation type="submission" date="2020-05" db="EMBL/GenBank/DDBJ databases">
        <title>Genome Sequencing of Type Strains.</title>
        <authorList>
            <person name="Lemaire J.F."/>
            <person name="Inderbitzin P."/>
            <person name="Gregorio O.A."/>
            <person name="Collins S.B."/>
            <person name="Wespe N."/>
            <person name="Knight-Connoni V."/>
        </authorList>
    </citation>
    <scope>NUCLEOTIDE SEQUENCE [LARGE SCALE GENOMIC DNA]</scope>
    <source>
        <strain evidence="1 2">DSM 20512</strain>
    </source>
</reference>